<dbReference type="InterPro" id="IPR036390">
    <property type="entry name" value="WH_DNA-bd_sf"/>
</dbReference>
<dbReference type="CDD" id="cd07377">
    <property type="entry name" value="WHTH_GntR"/>
    <property type="match status" value="1"/>
</dbReference>
<dbReference type="PANTHER" id="PTHR43537:SF5">
    <property type="entry name" value="UXU OPERON TRANSCRIPTIONAL REGULATOR"/>
    <property type="match status" value="1"/>
</dbReference>
<sequence length="233" mass="26342">MEQIISNDYMLKNMACYKIKDYVAANRHKPGDKLPTERDLALALGVSRPVIREALGTLEALGYINKKRGKGIFVKEADLSSLFQEMLFLWSTVDNQSDNLLEFRIILEQAAVAHIVDRAGAGDVDLERISGMVDEAERASLAKKEFAKHEYNFHRELLSMTENPIFMQLTDVIHKYFQMVELKNKDNDSTDGVEGSIRDHRAIVEVLKNKDKNGAANMLRSHLLKPLGAKPVE</sequence>
<dbReference type="GO" id="GO:0003677">
    <property type="term" value="F:DNA binding"/>
    <property type="evidence" value="ECO:0007669"/>
    <property type="project" value="UniProtKB-KW"/>
</dbReference>
<dbReference type="InterPro" id="IPR036388">
    <property type="entry name" value="WH-like_DNA-bd_sf"/>
</dbReference>
<dbReference type="PANTHER" id="PTHR43537">
    <property type="entry name" value="TRANSCRIPTIONAL REGULATOR, GNTR FAMILY"/>
    <property type="match status" value="1"/>
</dbReference>
<dbReference type="SUPFAM" id="SSF48008">
    <property type="entry name" value="GntR ligand-binding domain-like"/>
    <property type="match status" value="1"/>
</dbReference>
<name>A0A5C4T755_9BACL</name>
<dbReference type="Pfam" id="PF07729">
    <property type="entry name" value="FCD"/>
    <property type="match status" value="1"/>
</dbReference>
<evidence type="ECO:0000259" key="4">
    <source>
        <dbReference type="PROSITE" id="PS50949"/>
    </source>
</evidence>
<dbReference type="InterPro" id="IPR000524">
    <property type="entry name" value="Tscrpt_reg_HTH_GntR"/>
</dbReference>
<feature type="domain" description="HTH gntR-type" evidence="4">
    <location>
        <begin position="9"/>
        <end position="77"/>
    </location>
</feature>
<proteinExistence type="predicted"/>
<dbReference type="InterPro" id="IPR011711">
    <property type="entry name" value="GntR_C"/>
</dbReference>
<keyword evidence="2" id="KW-0238">DNA-binding</keyword>
<dbReference type="Pfam" id="PF00392">
    <property type="entry name" value="GntR"/>
    <property type="match status" value="1"/>
</dbReference>
<dbReference type="SUPFAM" id="SSF46785">
    <property type="entry name" value="Winged helix' DNA-binding domain"/>
    <property type="match status" value="1"/>
</dbReference>
<accession>A0A5C4T755</accession>
<dbReference type="PRINTS" id="PR00035">
    <property type="entry name" value="HTHGNTR"/>
</dbReference>
<dbReference type="InterPro" id="IPR008920">
    <property type="entry name" value="TF_FadR/GntR_C"/>
</dbReference>
<organism evidence="5 6">
    <name type="scientific">Paenibacillus hemerocallicola</name>
    <dbReference type="NCBI Taxonomy" id="1172614"/>
    <lineage>
        <taxon>Bacteria</taxon>
        <taxon>Bacillati</taxon>
        <taxon>Bacillota</taxon>
        <taxon>Bacilli</taxon>
        <taxon>Bacillales</taxon>
        <taxon>Paenibacillaceae</taxon>
        <taxon>Paenibacillus</taxon>
    </lineage>
</organism>
<dbReference type="Proteomes" id="UP000307943">
    <property type="component" value="Unassembled WGS sequence"/>
</dbReference>
<evidence type="ECO:0000256" key="1">
    <source>
        <dbReference type="ARBA" id="ARBA00023015"/>
    </source>
</evidence>
<protein>
    <submittedName>
        <fullName evidence="5">FadR family transcriptional regulator</fullName>
    </submittedName>
</protein>
<dbReference type="OrthoDB" id="9781630at2"/>
<dbReference type="RefSeq" id="WP_139603628.1">
    <property type="nucleotide sequence ID" value="NZ_VDCQ01000024.1"/>
</dbReference>
<keyword evidence="3" id="KW-0804">Transcription</keyword>
<dbReference type="EMBL" id="VDCQ01000024">
    <property type="protein sequence ID" value="TNJ64934.1"/>
    <property type="molecule type" value="Genomic_DNA"/>
</dbReference>
<reference evidence="5 6" key="1">
    <citation type="submission" date="2019-05" db="EMBL/GenBank/DDBJ databases">
        <title>We sequenced the genome of Paenibacillus hemerocallicola KCTC 33185 for further insight into its adaptation and study the phylogeny of Paenibacillus.</title>
        <authorList>
            <person name="Narsing Rao M.P."/>
        </authorList>
    </citation>
    <scope>NUCLEOTIDE SEQUENCE [LARGE SCALE GENOMIC DNA]</scope>
    <source>
        <strain evidence="5 6">KCTC 33185</strain>
    </source>
</reference>
<dbReference type="Gene3D" id="1.10.10.10">
    <property type="entry name" value="Winged helix-like DNA-binding domain superfamily/Winged helix DNA-binding domain"/>
    <property type="match status" value="1"/>
</dbReference>
<comment type="caution">
    <text evidence="5">The sequence shown here is derived from an EMBL/GenBank/DDBJ whole genome shotgun (WGS) entry which is preliminary data.</text>
</comment>
<evidence type="ECO:0000313" key="5">
    <source>
        <dbReference type="EMBL" id="TNJ64934.1"/>
    </source>
</evidence>
<dbReference type="GO" id="GO:0003700">
    <property type="term" value="F:DNA-binding transcription factor activity"/>
    <property type="evidence" value="ECO:0007669"/>
    <property type="project" value="InterPro"/>
</dbReference>
<gene>
    <name evidence="5" type="ORF">FE784_18055</name>
</gene>
<evidence type="ECO:0000313" key="6">
    <source>
        <dbReference type="Proteomes" id="UP000307943"/>
    </source>
</evidence>
<dbReference type="SMART" id="SM00895">
    <property type="entry name" value="FCD"/>
    <property type="match status" value="1"/>
</dbReference>
<dbReference type="PROSITE" id="PS50949">
    <property type="entry name" value="HTH_GNTR"/>
    <property type="match status" value="1"/>
</dbReference>
<dbReference type="Gene3D" id="1.20.120.530">
    <property type="entry name" value="GntR ligand-binding domain-like"/>
    <property type="match status" value="1"/>
</dbReference>
<dbReference type="AlphaFoldDB" id="A0A5C4T755"/>
<dbReference type="SMART" id="SM00345">
    <property type="entry name" value="HTH_GNTR"/>
    <property type="match status" value="1"/>
</dbReference>
<evidence type="ECO:0000256" key="3">
    <source>
        <dbReference type="ARBA" id="ARBA00023163"/>
    </source>
</evidence>
<keyword evidence="6" id="KW-1185">Reference proteome</keyword>
<keyword evidence="1" id="KW-0805">Transcription regulation</keyword>
<evidence type="ECO:0000256" key="2">
    <source>
        <dbReference type="ARBA" id="ARBA00023125"/>
    </source>
</evidence>